<comment type="caution">
    <text evidence="2">The sequence shown here is derived from an EMBL/GenBank/DDBJ whole genome shotgun (WGS) entry which is preliminary data.</text>
</comment>
<evidence type="ECO:0000259" key="1">
    <source>
        <dbReference type="Pfam" id="PF20675"/>
    </source>
</evidence>
<feature type="domain" description="Maintenance of Photosystem II under High light 2 C-terminal" evidence="1">
    <location>
        <begin position="132"/>
        <end position="179"/>
    </location>
</feature>
<proteinExistence type="predicted"/>
<dbReference type="InterPro" id="IPR038862">
    <property type="entry name" value="MPH2"/>
</dbReference>
<reference evidence="2" key="1">
    <citation type="submission" date="2020-07" db="EMBL/GenBank/DDBJ databases">
        <title>Genome sequence and genetic diversity analysis of an under-domesticated orphan crop, white fonio (Digitaria exilis).</title>
        <authorList>
            <person name="Bennetzen J.L."/>
            <person name="Chen S."/>
            <person name="Ma X."/>
            <person name="Wang X."/>
            <person name="Yssel A.E.J."/>
            <person name="Chaluvadi S.R."/>
            <person name="Johnson M."/>
            <person name="Gangashetty P."/>
            <person name="Hamidou F."/>
            <person name="Sanogo M.D."/>
            <person name="Zwaenepoel A."/>
            <person name="Wallace J."/>
            <person name="Van De Peer Y."/>
            <person name="Van Deynze A."/>
        </authorList>
    </citation>
    <scope>NUCLEOTIDE SEQUENCE</scope>
    <source>
        <tissue evidence="2">Leaves</tissue>
    </source>
</reference>
<dbReference type="GO" id="GO:0010206">
    <property type="term" value="P:photosystem II repair"/>
    <property type="evidence" value="ECO:0007669"/>
    <property type="project" value="InterPro"/>
</dbReference>
<sequence length="275" mass="29299">MVAIVTEAWALAGCGAASKAAAAQELPVQQHLPAAGGKAKKAVSFRGVSSSSTGGQDRREAAAVIGRRSGLASCVLAALAASFSPLAADRPARALVLEEDDDIELLERVKEDRKKRLEKQGVISSSGTETGYLQDLIYKLSKVGQAIDRDDLPAASSVLGPSSDAKWVQNINAAFSKASVLIHPDLLFFYCSQLFHDSLLNLYIFFICFDIRVQQFSSSPEERSMVDSFNASLASLFTSVNKLDAESSKSAFVSSATALEKWIALSGLSGQLKGY</sequence>
<keyword evidence="3" id="KW-1185">Reference proteome</keyword>
<dbReference type="Pfam" id="PF20675">
    <property type="entry name" value="MPH2"/>
    <property type="match status" value="2"/>
</dbReference>
<name>A0A835FS23_9POAL</name>
<dbReference type="OrthoDB" id="1924976at2759"/>
<dbReference type="Proteomes" id="UP000636709">
    <property type="component" value="Unassembled WGS sequence"/>
</dbReference>
<organism evidence="2 3">
    <name type="scientific">Digitaria exilis</name>
    <dbReference type="NCBI Taxonomy" id="1010633"/>
    <lineage>
        <taxon>Eukaryota</taxon>
        <taxon>Viridiplantae</taxon>
        <taxon>Streptophyta</taxon>
        <taxon>Embryophyta</taxon>
        <taxon>Tracheophyta</taxon>
        <taxon>Spermatophyta</taxon>
        <taxon>Magnoliopsida</taxon>
        <taxon>Liliopsida</taxon>
        <taxon>Poales</taxon>
        <taxon>Poaceae</taxon>
        <taxon>PACMAD clade</taxon>
        <taxon>Panicoideae</taxon>
        <taxon>Panicodae</taxon>
        <taxon>Paniceae</taxon>
        <taxon>Anthephorinae</taxon>
        <taxon>Digitaria</taxon>
    </lineage>
</organism>
<dbReference type="EMBL" id="JACEFO010000429">
    <property type="protein sequence ID" value="KAF8772133.1"/>
    <property type="molecule type" value="Genomic_DNA"/>
</dbReference>
<feature type="domain" description="Maintenance of Photosystem II under High light 2 C-terminal" evidence="1">
    <location>
        <begin position="212"/>
        <end position="274"/>
    </location>
</feature>
<gene>
    <name evidence="2" type="ORF">HU200_006128</name>
</gene>
<dbReference type="InterPro" id="IPR049072">
    <property type="entry name" value="MPH2_C"/>
</dbReference>
<evidence type="ECO:0000313" key="3">
    <source>
        <dbReference type="Proteomes" id="UP000636709"/>
    </source>
</evidence>
<dbReference type="PANTHER" id="PTHR35742">
    <property type="entry name" value="THYLAKOID LUMENAL 16.5 KDA PROTEIN, CHLOROPLASTIC"/>
    <property type="match status" value="1"/>
</dbReference>
<accession>A0A835FS23</accession>
<dbReference type="PANTHER" id="PTHR35742:SF1">
    <property type="entry name" value="THYLAKOID LUMENAL 16.5 KDA PROTEIN, CHLOROPLASTIC"/>
    <property type="match status" value="1"/>
</dbReference>
<dbReference type="AlphaFoldDB" id="A0A835FS23"/>
<protein>
    <recommendedName>
        <fullName evidence="1">Maintenance of Photosystem II under High light 2 C-terminal domain-containing protein</fullName>
    </recommendedName>
</protein>
<evidence type="ECO:0000313" key="2">
    <source>
        <dbReference type="EMBL" id="KAF8772133.1"/>
    </source>
</evidence>